<evidence type="ECO:0008006" key="2">
    <source>
        <dbReference type="Google" id="ProtNLM"/>
    </source>
</evidence>
<dbReference type="AlphaFoldDB" id="A0A645CV86"/>
<proteinExistence type="predicted"/>
<comment type="caution">
    <text evidence="1">The sequence shown here is derived from an EMBL/GenBank/DDBJ whole genome shotgun (WGS) entry which is preliminary data.</text>
</comment>
<accession>A0A645CV86</accession>
<gene>
    <name evidence="1" type="ORF">SDC9_127818</name>
</gene>
<protein>
    <recommendedName>
        <fullName evidence="2">DUF3460 domain-containing protein</fullName>
    </recommendedName>
</protein>
<organism evidence="1">
    <name type="scientific">bioreactor metagenome</name>
    <dbReference type="NCBI Taxonomy" id="1076179"/>
    <lineage>
        <taxon>unclassified sequences</taxon>
        <taxon>metagenomes</taxon>
        <taxon>ecological metagenomes</taxon>
    </lineage>
</organism>
<evidence type="ECO:0000313" key="1">
    <source>
        <dbReference type="EMBL" id="MPM80768.1"/>
    </source>
</evidence>
<dbReference type="Pfam" id="PF11943">
    <property type="entry name" value="DUF3460"/>
    <property type="match status" value="1"/>
</dbReference>
<sequence>MGDVNTTYTSDHQDWMNEMLAKNPEWVEDQKAGRALWWDKKQDVDTSARNAASKVPQKSYPYDVNFFGE</sequence>
<dbReference type="InterPro" id="IPR021853">
    <property type="entry name" value="DUF3460"/>
</dbReference>
<dbReference type="EMBL" id="VSSQ01030294">
    <property type="protein sequence ID" value="MPM80768.1"/>
    <property type="molecule type" value="Genomic_DNA"/>
</dbReference>
<name>A0A645CV86_9ZZZZ</name>
<reference evidence="1" key="1">
    <citation type="submission" date="2019-08" db="EMBL/GenBank/DDBJ databases">
        <authorList>
            <person name="Kucharzyk K."/>
            <person name="Murdoch R.W."/>
            <person name="Higgins S."/>
            <person name="Loffler F."/>
        </authorList>
    </citation>
    <scope>NUCLEOTIDE SEQUENCE</scope>
</reference>